<sequence length="232" mass="26775">MAGHKFASAKGDRGINSKESKFVFNRSKILIPFGTLICRRCKTKIKQLLENERLPEIVLPTNEDEIDISAQVTEEYLHSGGAVQKVHISQSCRVPSHCNVHALSDSNEKDYRQTCDHVHDERCPNCEALDSTLLEIERLLTTVTFANDDDHDEAVYLCQKGKQNIVAWKCHLVRSVRQDKARLDTIDQLDDDTILVINDWAMKFLPQYYRESQTDWFGKRGISWHISVVYRR</sequence>
<dbReference type="KEGG" id="epa:114574537"/>
<evidence type="ECO:0000313" key="2">
    <source>
        <dbReference type="Proteomes" id="UP000887567"/>
    </source>
</evidence>
<proteinExistence type="predicted"/>
<dbReference type="GeneID" id="114574537"/>
<evidence type="ECO:0000313" key="1">
    <source>
        <dbReference type="EnsemblMetazoa" id="XP_028513184.1"/>
    </source>
</evidence>
<dbReference type="EnsemblMetazoa" id="XM_028657383.1">
    <property type="protein sequence ID" value="XP_028513184.1"/>
    <property type="gene ID" value="LOC114574537"/>
</dbReference>
<dbReference type="RefSeq" id="XP_028513184.1">
    <property type="nucleotide sequence ID" value="XM_028657383.1"/>
</dbReference>
<accession>A0A913YDS3</accession>
<reference evidence="1" key="1">
    <citation type="submission" date="2022-11" db="UniProtKB">
        <authorList>
            <consortium name="EnsemblMetazoa"/>
        </authorList>
    </citation>
    <scope>IDENTIFICATION</scope>
</reference>
<protein>
    <submittedName>
        <fullName evidence="1">Uncharacterized protein</fullName>
    </submittedName>
</protein>
<dbReference type="OrthoDB" id="5989638at2759"/>
<organism evidence="1 2">
    <name type="scientific">Exaiptasia diaphana</name>
    <name type="common">Tropical sea anemone</name>
    <name type="synonym">Aiptasia pulchella</name>
    <dbReference type="NCBI Taxonomy" id="2652724"/>
    <lineage>
        <taxon>Eukaryota</taxon>
        <taxon>Metazoa</taxon>
        <taxon>Cnidaria</taxon>
        <taxon>Anthozoa</taxon>
        <taxon>Hexacorallia</taxon>
        <taxon>Actiniaria</taxon>
        <taxon>Aiptasiidae</taxon>
        <taxon>Exaiptasia</taxon>
    </lineage>
</organism>
<keyword evidence="2" id="KW-1185">Reference proteome</keyword>
<name>A0A913YDS3_EXADI</name>
<dbReference type="Proteomes" id="UP000887567">
    <property type="component" value="Unplaced"/>
</dbReference>
<dbReference type="AlphaFoldDB" id="A0A913YDS3"/>